<dbReference type="Pfam" id="PF04696">
    <property type="entry name" value="Pinin_SDK_memA"/>
    <property type="match status" value="1"/>
</dbReference>
<evidence type="ECO:0000256" key="1">
    <source>
        <dbReference type="ARBA" id="ARBA00004123"/>
    </source>
</evidence>
<protein>
    <recommendedName>
        <fullName evidence="9">Pinin/SDK/MemA protein domain-containing protein</fullName>
    </recommendedName>
</protein>
<dbReference type="PANTHER" id="PTHR12707:SF0">
    <property type="entry name" value="PININ"/>
    <property type="match status" value="1"/>
</dbReference>
<proteinExistence type="inferred from homology"/>
<feature type="region of interest" description="Disordered" evidence="8">
    <location>
        <begin position="1"/>
        <end position="98"/>
    </location>
</feature>
<name>A0A6G1G3M0_9PEZI</name>
<evidence type="ECO:0000313" key="12">
    <source>
        <dbReference type="RefSeq" id="XP_033534141.1"/>
    </source>
</evidence>
<dbReference type="EMBL" id="ML975157">
    <property type="protein sequence ID" value="KAF1812510.1"/>
    <property type="molecule type" value="Genomic_DNA"/>
</dbReference>
<keyword evidence="3" id="KW-0507">mRNA processing</keyword>
<comment type="similarity">
    <text evidence="2">Belongs to the pinin family.</text>
</comment>
<comment type="subcellular location">
    <subcellularLocation>
        <location evidence="1">Nucleus</location>
    </subcellularLocation>
</comment>
<keyword evidence="4" id="KW-0805">Transcription regulation</keyword>
<keyword evidence="5" id="KW-0804">Transcription</keyword>
<dbReference type="RefSeq" id="XP_033534141.1">
    <property type="nucleotide sequence ID" value="XM_033677073.1"/>
</dbReference>
<dbReference type="GO" id="GO:0006397">
    <property type="term" value="P:mRNA processing"/>
    <property type="evidence" value="ECO:0007669"/>
    <property type="project" value="UniProtKB-KW"/>
</dbReference>
<dbReference type="GO" id="GO:0071013">
    <property type="term" value="C:catalytic step 2 spliceosome"/>
    <property type="evidence" value="ECO:0007669"/>
    <property type="project" value="TreeGrafter"/>
</dbReference>
<feature type="compositionally biased region" description="Basic and acidic residues" evidence="8">
    <location>
        <begin position="82"/>
        <end position="97"/>
    </location>
</feature>
<evidence type="ECO:0000256" key="2">
    <source>
        <dbReference type="ARBA" id="ARBA00010386"/>
    </source>
</evidence>
<reference evidence="12" key="2">
    <citation type="submission" date="2020-04" db="EMBL/GenBank/DDBJ databases">
        <authorList>
            <consortium name="NCBI Genome Project"/>
        </authorList>
    </citation>
    <scope>NUCLEOTIDE SEQUENCE</scope>
    <source>
        <strain evidence="12">CBS 781.70</strain>
    </source>
</reference>
<keyword evidence="7" id="KW-0539">Nucleus</keyword>
<keyword evidence="11" id="KW-1185">Reference proteome</keyword>
<dbReference type="OrthoDB" id="330772at2759"/>
<feature type="region of interest" description="Disordered" evidence="8">
    <location>
        <begin position="224"/>
        <end position="327"/>
    </location>
</feature>
<evidence type="ECO:0000256" key="7">
    <source>
        <dbReference type="ARBA" id="ARBA00023242"/>
    </source>
</evidence>
<evidence type="ECO:0000313" key="11">
    <source>
        <dbReference type="Proteomes" id="UP000504638"/>
    </source>
</evidence>
<feature type="compositionally biased region" description="Acidic residues" evidence="8">
    <location>
        <begin position="312"/>
        <end position="327"/>
    </location>
</feature>
<evidence type="ECO:0000256" key="8">
    <source>
        <dbReference type="SAM" id="MobiDB-lite"/>
    </source>
</evidence>
<evidence type="ECO:0000256" key="6">
    <source>
        <dbReference type="ARBA" id="ARBA00023187"/>
    </source>
</evidence>
<dbReference type="InterPro" id="IPR039853">
    <property type="entry name" value="Pinin"/>
</dbReference>
<gene>
    <name evidence="10 12" type="ORF">P152DRAFT_416653</name>
</gene>
<dbReference type="PANTHER" id="PTHR12707">
    <property type="entry name" value="PINN"/>
    <property type="match status" value="1"/>
</dbReference>
<evidence type="ECO:0000256" key="4">
    <source>
        <dbReference type="ARBA" id="ARBA00023015"/>
    </source>
</evidence>
<dbReference type="Proteomes" id="UP000504638">
    <property type="component" value="Unplaced"/>
</dbReference>
<sequence length="327" mass="36502">MADDMPLLASAVIVPDAPNHLDTPKSEPPCSPTLKRRQSSISDTSSKRPRLSVDGDAGPRRNGRDGSEAANGLPTPTDEPDDNRLNRRRSGLEAEKGRGKRLFGALLGTLSQNSASAAQRRRADIDKKQQAKLRQQAADFDQRRKERLGDILEARKREQGKFEEQSMRVRHSNMLAMAHFLQTKTEPRLYYKPWELSAEEEDIIASQVAEVEVTIDRELEEFEARRPAEDEPQNGSHQDGVPGTKAEADLETEEPGQQNGHPLTGADHDSAEKPNDEGAEADSGEHVEFDTQQPQQVELEAVVETETKHEHDDDEEIMEGEEDTVLY</sequence>
<evidence type="ECO:0000259" key="9">
    <source>
        <dbReference type="Pfam" id="PF04696"/>
    </source>
</evidence>
<accession>A0A6G1G3M0</accession>
<organism evidence="10">
    <name type="scientific">Eremomyces bilateralis CBS 781.70</name>
    <dbReference type="NCBI Taxonomy" id="1392243"/>
    <lineage>
        <taxon>Eukaryota</taxon>
        <taxon>Fungi</taxon>
        <taxon>Dikarya</taxon>
        <taxon>Ascomycota</taxon>
        <taxon>Pezizomycotina</taxon>
        <taxon>Dothideomycetes</taxon>
        <taxon>Dothideomycetes incertae sedis</taxon>
        <taxon>Eremomycetales</taxon>
        <taxon>Eremomycetaceae</taxon>
        <taxon>Eremomyces</taxon>
    </lineage>
</organism>
<feature type="compositionally biased region" description="Basic and acidic residues" evidence="8">
    <location>
        <begin position="266"/>
        <end position="276"/>
    </location>
</feature>
<feature type="compositionally biased region" description="Basic and acidic residues" evidence="8">
    <location>
        <begin position="51"/>
        <end position="67"/>
    </location>
</feature>
<dbReference type="AlphaFoldDB" id="A0A6G1G3M0"/>
<dbReference type="GeneID" id="54417643"/>
<evidence type="ECO:0000256" key="5">
    <source>
        <dbReference type="ARBA" id="ARBA00023163"/>
    </source>
</evidence>
<reference evidence="10 12" key="1">
    <citation type="submission" date="2020-01" db="EMBL/GenBank/DDBJ databases">
        <authorList>
            <consortium name="DOE Joint Genome Institute"/>
            <person name="Haridas S."/>
            <person name="Albert R."/>
            <person name="Binder M."/>
            <person name="Bloem J."/>
            <person name="Labutti K."/>
            <person name="Salamov A."/>
            <person name="Andreopoulos B."/>
            <person name="Baker S.E."/>
            <person name="Barry K."/>
            <person name="Bills G."/>
            <person name="Bluhm B.H."/>
            <person name="Cannon C."/>
            <person name="Castanera R."/>
            <person name="Culley D.E."/>
            <person name="Daum C."/>
            <person name="Ezra D."/>
            <person name="Gonzalez J.B."/>
            <person name="Henrissat B."/>
            <person name="Kuo A."/>
            <person name="Liang C."/>
            <person name="Lipzen A."/>
            <person name="Lutzoni F."/>
            <person name="Magnuson J."/>
            <person name="Mondo S."/>
            <person name="Nolan M."/>
            <person name="Ohm R."/>
            <person name="Pangilinan J."/>
            <person name="Park H.-J."/>
            <person name="Ramirez L."/>
            <person name="Alfaro M."/>
            <person name="Sun H."/>
            <person name="Tritt A."/>
            <person name="Yoshinaga Y."/>
            <person name="Zwiers L.-H."/>
            <person name="Turgeon B.G."/>
            <person name="Goodwin S.B."/>
            <person name="Spatafora J.W."/>
            <person name="Crous P.W."/>
            <person name="Grigoriev I.V."/>
        </authorList>
    </citation>
    <scope>NUCLEOTIDE SEQUENCE</scope>
    <source>
        <strain evidence="10 12">CBS 781.70</strain>
    </source>
</reference>
<feature type="domain" description="Pinin/SDK/MemA protein" evidence="9">
    <location>
        <begin position="94"/>
        <end position="208"/>
    </location>
</feature>
<evidence type="ECO:0000256" key="3">
    <source>
        <dbReference type="ARBA" id="ARBA00022664"/>
    </source>
</evidence>
<dbReference type="InterPro" id="IPR006786">
    <property type="entry name" value="Pinin_SDK_MemA"/>
</dbReference>
<dbReference type="GO" id="GO:0008380">
    <property type="term" value="P:RNA splicing"/>
    <property type="evidence" value="ECO:0007669"/>
    <property type="project" value="UniProtKB-KW"/>
</dbReference>
<evidence type="ECO:0000313" key="10">
    <source>
        <dbReference type="EMBL" id="KAF1812510.1"/>
    </source>
</evidence>
<reference evidence="12" key="3">
    <citation type="submission" date="2025-04" db="UniProtKB">
        <authorList>
            <consortium name="RefSeq"/>
        </authorList>
    </citation>
    <scope>IDENTIFICATION</scope>
    <source>
        <strain evidence="12">CBS 781.70</strain>
    </source>
</reference>
<keyword evidence="6" id="KW-0508">mRNA splicing</keyword>